<dbReference type="OrthoDB" id="10516683at2759"/>
<protein>
    <submittedName>
        <fullName evidence="2">Predicted protein</fullName>
    </submittedName>
</protein>
<keyword evidence="1" id="KW-0812">Transmembrane</keyword>
<keyword evidence="1" id="KW-0472">Membrane</keyword>
<accession>B0DX36</accession>
<name>B0DX36_LACBS</name>
<sequence>MWEADFNDGPPLPPDASALEVFVGWPLPFFASAVKLLTVGICMPMIFLMFVGFYCWELSFFRLDNYGGKRRSILDGLLAPSTHAPQIKQSKFASSTCESSLTRIVLEYVVKVFLGKVMKTIPPAPTLLARELSMFDKILDARKLGSIPKQRFHVEKCPFFWRSWKV</sequence>
<keyword evidence="3" id="KW-1185">Reference proteome</keyword>
<dbReference type="AlphaFoldDB" id="B0DX36"/>
<evidence type="ECO:0000313" key="3">
    <source>
        <dbReference type="Proteomes" id="UP000001194"/>
    </source>
</evidence>
<dbReference type="EMBL" id="DS547145">
    <property type="protein sequence ID" value="EDR00859.1"/>
    <property type="molecule type" value="Genomic_DNA"/>
</dbReference>
<organism evidence="3">
    <name type="scientific">Laccaria bicolor (strain S238N-H82 / ATCC MYA-4686)</name>
    <name type="common">Bicoloured deceiver</name>
    <name type="synonym">Laccaria laccata var. bicolor</name>
    <dbReference type="NCBI Taxonomy" id="486041"/>
    <lineage>
        <taxon>Eukaryota</taxon>
        <taxon>Fungi</taxon>
        <taxon>Dikarya</taxon>
        <taxon>Basidiomycota</taxon>
        <taxon>Agaricomycotina</taxon>
        <taxon>Agaricomycetes</taxon>
        <taxon>Agaricomycetidae</taxon>
        <taxon>Agaricales</taxon>
        <taxon>Agaricineae</taxon>
        <taxon>Hydnangiaceae</taxon>
        <taxon>Laccaria</taxon>
    </lineage>
</organism>
<dbReference type="Proteomes" id="UP000001194">
    <property type="component" value="Unassembled WGS sequence"/>
</dbReference>
<dbReference type="KEGG" id="lbc:LACBIDRAFT_333789"/>
<gene>
    <name evidence="2" type="ORF">LACBIDRAFT_333789</name>
</gene>
<dbReference type="GeneID" id="6084160"/>
<proteinExistence type="predicted"/>
<feature type="transmembrane region" description="Helical" evidence="1">
    <location>
        <begin position="29"/>
        <end position="56"/>
    </location>
</feature>
<dbReference type="HOGENOM" id="CLU_1603011_0_0_1"/>
<reference evidence="2 3" key="1">
    <citation type="journal article" date="2008" name="Nature">
        <title>The genome of Laccaria bicolor provides insights into mycorrhizal symbiosis.</title>
        <authorList>
            <person name="Martin F."/>
            <person name="Aerts A."/>
            <person name="Ahren D."/>
            <person name="Brun A."/>
            <person name="Danchin E.G.J."/>
            <person name="Duchaussoy F."/>
            <person name="Gibon J."/>
            <person name="Kohler A."/>
            <person name="Lindquist E."/>
            <person name="Pereda V."/>
            <person name="Salamov A."/>
            <person name="Shapiro H.J."/>
            <person name="Wuyts J."/>
            <person name="Blaudez D."/>
            <person name="Buee M."/>
            <person name="Brokstein P."/>
            <person name="Canbaeck B."/>
            <person name="Cohen D."/>
            <person name="Courty P.E."/>
            <person name="Coutinho P.M."/>
            <person name="Delaruelle C."/>
            <person name="Detter J.C."/>
            <person name="Deveau A."/>
            <person name="DiFazio S."/>
            <person name="Duplessis S."/>
            <person name="Fraissinet-Tachet L."/>
            <person name="Lucic E."/>
            <person name="Frey-Klett P."/>
            <person name="Fourrey C."/>
            <person name="Feussner I."/>
            <person name="Gay G."/>
            <person name="Grimwood J."/>
            <person name="Hoegger P.J."/>
            <person name="Jain P."/>
            <person name="Kilaru S."/>
            <person name="Labbe J."/>
            <person name="Lin Y.C."/>
            <person name="Legue V."/>
            <person name="Le Tacon F."/>
            <person name="Marmeisse R."/>
            <person name="Melayah D."/>
            <person name="Montanini B."/>
            <person name="Muratet M."/>
            <person name="Nehls U."/>
            <person name="Niculita-Hirzel H."/>
            <person name="Oudot-Le Secq M.P."/>
            <person name="Peter M."/>
            <person name="Quesneville H."/>
            <person name="Rajashekar B."/>
            <person name="Reich M."/>
            <person name="Rouhier N."/>
            <person name="Schmutz J."/>
            <person name="Yin T."/>
            <person name="Chalot M."/>
            <person name="Henrissat B."/>
            <person name="Kuees U."/>
            <person name="Lucas S."/>
            <person name="Van de Peer Y."/>
            <person name="Podila G.K."/>
            <person name="Polle A."/>
            <person name="Pukkila P.J."/>
            <person name="Richardson P.M."/>
            <person name="Rouze P."/>
            <person name="Sanders I.R."/>
            <person name="Stajich J.E."/>
            <person name="Tunlid A."/>
            <person name="Tuskan G."/>
            <person name="Grigoriev I.V."/>
        </authorList>
    </citation>
    <scope>NUCLEOTIDE SEQUENCE [LARGE SCALE GENOMIC DNA]</scope>
    <source>
        <strain evidence="3">S238N-H82 / ATCC MYA-4686</strain>
    </source>
</reference>
<evidence type="ECO:0000313" key="2">
    <source>
        <dbReference type="EMBL" id="EDR00859.1"/>
    </source>
</evidence>
<dbReference type="InParanoid" id="B0DX36"/>
<dbReference type="RefSeq" id="XP_001888453.1">
    <property type="nucleotide sequence ID" value="XM_001888418.1"/>
</dbReference>
<keyword evidence="1" id="KW-1133">Transmembrane helix</keyword>
<evidence type="ECO:0000256" key="1">
    <source>
        <dbReference type="SAM" id="Phobius"/>
    </source>
</evidence>